<comment type="catalytic activity">
    <reaction evidence="11">
        <text>L-seryl-[protein] + ATP = O-phospho-L-seryl-[protein] + ADP + H(+)</text>
        <dbReference type="Rhea" id="RHEA:17989"/>
        <dbReference type="Rhea" id="RHEA-COMP:9863"/>
        <dbReference type="Rhea" id="RHEA-COMP:11604"/>
        <dbReference type="ChEBI" id="CHEBI:15378"/>
        <dbReference type="ChEBI" id="CHEBI:29999"/>
        <dbReference type="ChEBI" id="CHEBI:30616"/>
        <dbReference type="ChEBI" id="CHEBI:83421"/>
        <dbReference type="ChEBI" id="CHEBI:456216"/>
        <dbReference type="EC" id="2.7.11.1"/>
    </reaction>
</comment>
<keyword evidence="6 11" id="KW-0547">Nucleotide-binding</keyword>
<evidence type="ECO:0000313" key="15">
    <source>
        <dbReference type="Proteomes" id="UP000198866"/>
    </source>
</evidence>
<name>A0A1H6R524_9BURK</name>
<dbReference type="InterPro" id="IPR002575">
    <property type="entry name" value="Aminoglycoside_PTrfase"/>
</dbReference>
<dbReference type="EC" id="2.7.11.1" evidence="11"/>
<feature type="active site" evidence="11">
    <location>
        <position position="263"/>
    </location>
</feature>
<feature type="active site" description="Proton acceptor" evidence="11">
    <location>
        <position position="246"/>
    </location>
</feature>
<dbReference type="Gene3D" id="3.30.200.70">
    <property type="match status" value="1"/>
</dbReference>
<evidence type="ECO:0000256" key="4">
    <source>
        <dbReference type="ARBA" id="ARBA00022679"/>
    </source>
</evidence>
<comment type="cofactor">
    <cofactor evidence="11">
        <name>Mg(2+)</name>
        <dbReference type="ChEBI" id="CHEBI:18420"/>
    </cofactor>
</comment>
<evidence type="ECO:0000259" key="13">
    <source>
        <dbReference type="Pfam" id="PF01636"/>
    </source>
</evidence>
<keyword evidence="8 11" id="KW-0067">ATP-binding</keyword>
<sequence length="371" mass="42160">MRPRRAYGTAPVALVPVLALVFARGTAHNAGMIEDTPFPQDGQAVPFARLTPEVVLDALDSVLDTVGVRTDGRMLPLNSYENRVYQVGVEDGPPVVAKFYRPERWTDEAILEEHAFVAELAAREIPAVPARTFDGRTLHAFDGFRFSVFERRGGRAPELDRKDTLEWLGRFIGRIHAVGQTVDYEARPVLDIHTFGYEPREYLLAQGFVPADVRVAWEAAANLALEGVERAFEAAGDVRRIRMHGDCHPSNVLWTDAGPHFVDFDDSRMGPAIQDIWLLLPGERKEASRALTDLLAGYEDFCEFDQRELHLIEALRTLRLIHYSAWLARRWDDPAFPVAFPWFNTQRYWEDRILELREQIGAMQEGPLWPV</sequence>
<evidence type="ECO:0000256" key="1">
    <source>
        <dbReference type="ARBA" id="ARBA00022490"/>
    </source>
</evidence>
<dbReference type="Gene3D" id="1.20.1270.170">
    <property type="match status" value="1"/>
</dbReference>
<dbReference type="HAMAP" id="MF_01497">
    <property type="entry name" value="SrkA_kinase"/>
    <property type="match status" value="1"/>
</dbReference>
<gene>
    <name evidence="11" type="primary">srkA</name>
    <name evidence="14" type="ORF">SAMN05192539_100292</name>
</gene>
<evidence type="ECO:0000256" key="10">
    <source>
        <dbReference type="ARBA" id="ARBA00023016"/>
    </source>
</evidence>
<keyword evidence="1 11" id="KW-0963">Cytoplasm</keyword>
<dbReference type="GO" id="GO:0005524">
    <property type="term" value="F:ATP binding"/>
    <property type="evidence" value="ECO:0007669"/>
    <property type="project" value="UniProtKB-UniRule"/>
</dbReference>
<organism evidence="14 15">
    <name type="scientific">Paraburkholderia diazotrophica</name>
    <dbReference type="NCBI Taxonomy" id="667676"/>
    <lineage>
        <taxon>Bacteria</taxon>
        <taxon>Pseudomonadati</taxon>
        <taxon>Pseudomonadota</taxon>
        <taxon>Betaproteobacteria</taxon>
        <taxon>Burkholderiales</taxon>
        <taxon>Burkholderiaceae</taxon>
        <taxon>Paraburkholderia</taxon>
    </lineage>
</organism>
<evidence type="ECO:0000256" key="3">
    <source>
        <dbReference type="ARBA" id="ARBA00022553"/>
    </source>
</evidence>
<dbReference type="PANTHER" id="PTHR39573">
    <property type="entry name" value="STRESS RESPONSE KINASE A"/>
    <property type="match status" value="1"/>
</dbReference>
<dbReference type="Gene3D" id="1.10.510.10">
    <property type="entry name" value="Transferase(Phosphotransferase) domain 1"/>
    <property type="match status" value="1"/>
</dbReference>
<feature type="chain" id="PRO_5011553643" description="Stress response kinase A" evidence="12">
    <location>
        <begin position="30"/>
        <end position="371"/>
    </location>
</feature>
<evidence type="ECO:0000256" key="2">
    <source>
        <dbReference type="ARBA" id="ARBA00022527"/>
    </source>
</evidence>
<keyword evidence="9 11" id="KW-0460">Magnesium</keyword>
<feature type="signal peptide" evidence="12">
    <location>
        <begin position="1"/>
        <end position="29"/>
    </location>
</feature>
<dbReference type="EMBL" id="FNYE01000002">
    <property type="protein sequence ID" value="SEI50949.1"/>
    <property type="molecule type" value="Genomic_DNA"/>
</dbReference>
<dbReference type="GO" id="GO:0106310">
    <property type="term" value="F:protein serine kinase activity"/>
    <property type="evidence" value="ECO:0007669"/>
    <property type="project" value="RHEA"/>
</dbReference>
<comment type="similarity">
    <text evidence="11">Belongs to the SrkA/RdoA protein kinase family.</text>
</comment>
<keyword evidence="3 11" id="KW-0597">Phosphoprotein</keyword>
<evidence type="ECO:0000313" key="14">
    <source>
        <dbReference type="EMBL" id="SEI50949.1"/>
    </source>
</evidence>
<protein>
    <recommendedName>
        <fullName evidence="11">Stress response kinase A</fullName>
        <ecNumber evidence="11">2.7.11.1</ecNumber>
    </recommendedName>
    <alternativeName>
        <fullName evidence="11">Serine/threonine-protein kinase SrkA</fullName>
    </alternativeName>
</protein>
<comment type="catalytic activity">
    <reaction evidence="11">
        <text>L-threonyl-[protein] + ATP = O-phospho-L-threonyl-[protein] + ADP + H(+)</text>
        <dbReference type="Rhea" id="RHEA:46608"/>
        <dbReference type="Rhea" id="RHEA-COMP:11060"/>
        <dbReference type="Rhea" id="RHEA-COMP:11605"/>
        <dbReference type="ChEBI" id="CHEBI:15378"/>
        <dbReference type="ChEBI" id="CHEBI:30013"/>
        <dbReference type="ChEBI" id="CHEBI:30616"/>
        <dbReference type="ChEBI" id="CHEBI:61977"/>
        <dbReference type="ChEBI" id="CHEBI:456216"/>
        <dbReference type="EC" id="2.7.11.1"/>
    </reaction>
</comment>
<dbReference type="InterPro" id="IPR011009">
    <property type="entry name" value="Kinase-like_dom_sf"/>
</dbReference>
<keyword evidence="5 11" id="KW-0479">Metal-binding</keyword>
<proteinExistence type="inferred from homology"/>
<dbReference type="STRING" id="667676.SAMN05192539_100292"/>
<accession>A0A1H6R524</accession>
<feature type="site" description="ATP" evidence="11">
    <location>
        <position position="79"/>
    </location>
</feature>
<evidence type="ECO:0000256" key="5">
    <source>
        <dbReference type="ARBA" id="ARBA00022723"/>
    </source>
</evidence>
<keyword evidence="2 11" id="KW-0723">Serine/threonine-protein kinase</keyword>
<evidence type="ECO:0000256" key="9">
    <source>
        <dbReference type="ARBA" id="ARBA00022842"/>
    </source>
</evidence>
<dbReference type="NCBIfam" id="NF008738">
    <property type="entry name" value="PRK11768.1"/>
    <property type="match status" value="1"/>
</dbReference>
<reference evidence="15" key="1">
    <citation type="submission" date="2016-10" db="EMBL/GenBank/DDBJ databases">
        <authorList>
            <person name="Varghese N."/>
            <person name="Submissions S."/>
        </authorList>
    </citation>
    <scope>NUCLEOTIDE SEQUENCE [LARGE SCALE GENOMIC DNA]</scope>
    <source>
        <strain evidence="15">LMG 26031</strain>
    </source>
</reference>
<keyword evidence="12" id="KW-0732">Signal</keyword>
<evidence type="ECO:0000256" key="12">
    <source>
        <dbReference type="SAM" id="SignalP"/>
    </source>
</evidence>
<comment type="subunit">
    <text evidence="11">Monomer.</text>
</comment>
<dbReference type="GO" id="GO:0000287">
    <property type="term" value="F:magnesium ion binding"/>
    <property type="evidence" value="ECO:0007669"/>
    <property type="project" value="UniProtKB-UniRule"/>
</dbReference>
<keyword evidence="15" id="KW-1185">Reference proteome</keyword>
<evidence type="ECO:0000256" key="6">
    <source>
        <dbReference type="ARBA" id="ARBA00022741"/>
    </source>
</evidence>
<keyword evidence="4 11" id="KW-0808">Transferase</keyword>
<evidence type="ECO:0000256" key="8">
    <source>
        <dbReference type="ARBA" id="ARBA00022840"/>
    </source>
</evidence>
<comment type="function">
    <text evidence="11">A protein kinase that phosphorylates Ser and Thr residues. Probably acts to suppress the effects of stress linked to accumulation of reactive oxygen species. Probably involved in the extracytoplasmic stress response.</text>
</comment>
<evidence type="ECO:0000256" key="7">
    <source>
        <dbReference type="ARBA" id="ARBA00022777"/>
    </source>
</evidence>
<dbReference type="SUPFAM" id="SSF56112">
    <property type="entry name" value="Protein kinase-like (PK-like)"/>
    <property type="match status" value="1"/>
</dbReference>
<dbReference type="GO" id="GO:0004674">
    <property type="term" value="F:protein serine/threonine kinase activity"/>
    <property type="evidence" value="ECO:0007669"/>
    <property type="project" value="UniProtKB-UniRule"/>
</dbReference>
<evidence type="ECO:0000256" key="11">
    <source>
        <dbReference type="HAMAP-Rule" id="MF_01497"/>
    </source>
</evidence>
<feature type="binding site" evidence="11">
    <location>
        <position position="251"/>
    </location>
    <ligand>
        <name>Mg(2+)</name>
        <dbReference type="ChEBI" id="CHEBI:18420"/>
    </ligand>
</feature>
<dbReference type="AlphaFoldDB" id="A0A1H6R524"/>
<feature type="binding site" evidence="11">
    <location>
        <position position="263"/>
    </location>
    <ligand>
        <name>Mg(2+)</name>
        <dbReference type="ChEBI" id="CHEBI:18420"/>
    </ligand>
</feature>
<dbReference type="InterPro" id="IPR032882">
    <property type="entry name" value="SrkA/RdoA"/>
</dbReference>
<dbReference type="Proteomes" id="UP000198866">
    <property type="component" value="Unassembled WGS sequence"/>
</dbReference>
<dbReference type="Pfam" id="PF01636">
    <property type="entry name" value="APH"/>
    <property type="match status" value="1"/>
</dbReference>
<feature type="domain" description="Aminoglycoside phosphotransferase" evidence="13">
    <location>
        <begin position="77"/>
        <end position="307"/>
    </location>
</feature>
<dbReference type="PANTHER" id="PTHR39573:SF1">
    <property type="entry name" value="STRESS RESPONSE KINASE A"/>
    <property type="match status" value="1"/>
</dbReference>
<keyword evidence="7 11" id="KW-0418">Kinase</keyword>
<keyword evidence="10 11" id="KW-0346">Stress response</keyword>
<dbReference type="GO" id="GO:0005737">
    <property type="term" value="C:cytoplasm"/>
    <property type="evidence" value="ECO:0007669"/>
    <property type="project" value="UniProtKB-SubCell"/>
</dbReference>
<comment type="subcellular location">
    <subcellularLocation>
        <location evidence="11">Cytoplasm</location>
    </subcellularLocation>
</comment>